<feature type="domain" description="DDE" evidence="4">
    <location>
        <begin position="77"/>
        <end position="205"/>
    </location>
</feature>
<accession>D6TXQ9</accession>
<evidence type="ECO:0000256" key="1">
    <source>
        <dbReference type="ARBA" id="ARBA00022578"/>
    </source>
</evidence>
<keyword evidence="3" id="KW-0233">DNA recombination</keyword>
<dbReference type="InterPro" id="IPR047930">
    <property type="entry name" value="Transpos_IS6"/>
</dbReference>
<dbReference type="AlphaFoldDB" id="D6TXQ9"/>
<reference evidence="5 6" key="1">
    <citation type="journal article" date="2011" name="Stand. Genomic Sci.">
        <title>Non-contiguous finished genome sequence and contextual data of the filamentous soil bacterium Ktedonobacter racemifer type strain (SOSP1-21).</title>
        <authorList>
            <person name="Chang Y.J."/>
            <person name="Land M."/>
            <person name="Hauser L."/>
            <person name="Chertkov O."/>
            <person name="Del Rio T.G."/>
            <person name="Nolan M."/>
            <person name="Copeland A."/>
            <person name="Tice H."/>
            <person name="Cheng J.F."/>
            <person name="Lucas S."/>
            <person name="Han C."/>
            <person name="Goodwin L."/>
            <person name="Pitluck S."/>
            <person name="Ivanova N."/>
            <person name="Ovchinikova G."/>
            <person name="Pati A."/>
            <person name="Chen A."/>
            <person name="Palaniappan K."/>
            <person name="Mavromatis K."/>
            <person name="Liolios K."/>
            <person name="Brettin T."/>
            <person name="Fiebig A."/>
            <person name="Rohde M."/>
            <person name="Abt B."/>
            <person name="Goker M."/>
            <person name="Detter J.C."/>
            <person name="Woyke T."/>
            <person name="Bristow J."/>
            <person name="Eisen J.A."/>
            <person name="Markowitz V."/>
            <person name="Hugenholtz P."/>
            <person name="Kyrpides N.C."/>
            <person name="Klenk H.P."/>
            <person name="Lapidus A."/>
        </authorList>
    </citation>
    <scope>NUCLEOTIDE SEQUENCE [LARGE SCALE GENOMIC DNA]</scope>
    <source>
        <strain evidence="6">DSM 44963</strain>
    </source>
</reference>
<dbReference type="RefSeq" id="WP_007913559.1">
    <property type="nucleotide sequence ID" value="NZ_ADVG01000003.1"/>
</dbReference>
<dbReference type="PANTHER" id="PTHR35528">
    <property type="entry name" value="BLL1675 PROTEIN"/>
    <property type="match status" value="1"/>
</dbReference>
<organism evidence="5 6">
    <name type="scientific">Ktedonobacter racemifer DSM 44963</name>
    <dbReference type="NCBI Taxonomy" id="485913"/>
    <lineage>
        <taxon>Bacteria</taxon>
        <taxon>Bacillati</taxon>
        <taxon>Chloroflexota</taxon>
        <taxon>Ktedonobacteria</taxon>
        <taxon>Ktedonobacterales</taxon>
        <taxon>Ktedonobacteraceae</taxon>
        <taxon>Ktedonobacter</taxon>
    </lineage>
</organism>
<comment type="caution">
    <text evidence="5">The sequence shown here is derived from an EMBL/GenBank/DDBJ whole genome shotgun (WGS) entry which is preliminary data.</text>
</comment>
<evidence type="ECO:0000313" key="6">
    <source>
        <dbReference type="Proteomes" id="UP000004508"/>
    </source>
</evidence>
<dbReference type="NCBIfam" id="NF033587">
    <property type="entry name" value="transpos_IS6"/>
    <property type="match status" value="1"/>
</dbReference>
<dbReference type="OrthoDB" id="159395at2"/>
<dbReference type="InParanoid" id="D6TXQ9"/>
<evidence type="ECO:0000256" key="3">
    <source>
        <dbReference type="ARBA" id="ARBA00023172"/>
    </source>
</evidence>
<protein>
    <submittedName>
        <fullName evidence="5">Integrase catalytic region</fullName>
    </submittedName>
</protein>
<keyword evidence="6" id="KW-1185">Reference proteome</keyword>
<dbReference type="Proteomes" id="UP000004508">
    <property type="component" value="Unassembled WGS sequence"/>
</dbReference>
<proteinExistence type="predicted"/>
<evidence type="ECO:0000313" key="5">
    <source>
        <dbReference type="EMBL" id="EFH83106.1"/>
    </source>
</evidence>
<dbReference type="GO" id="GO:0006310">
    <property type="term" value="P:DNA recombination"/>
    <property type="evidence" value="ECO:0007669"/>
    <property type="project" value="UniProtKB-KW"/>
</dbReference>
<sequence>MKTHTTTPNYKGYRFPPEIISHAVWLYFRFSLSFRDVEELLAQRGIVVSYETVRQWCLKFGQTYANELRRRRPRCGDKWHMDEVVLTIRGERHYLWRAVDQDGNVLDILVQSHRNKKAAKRFFRKLRVRLQYVPRVIITDKLRSYGAAKREILPGVEHRQHKGLNNRAENSHQPTRLREKKMRRFKSAKLAQRFLSAFGPISQHFQPRRHRLRAGEYRATLLVRFQTWSEITGVKLVG</sequence>
<dbReference type="PANTHER" id="PTHR35528:SF3">
    <property type="entry name" value="BLL1675 PROTEIN"/>
    <property type="match status" value="1"/>
</dbReference>
<evidence type="ECO:0000259" key="4">
    <source>
        <dbReference type="Pfam" id="PF13610"/>
    </source>
</evidence>
<name>D6TXQ9_KTERA</name>
<keyword evidence="1" id="KW-0815">Transposition</keyword>
<dbReference type="InterPro" id="IPR052183">
    <property type="entry name" value="IS_Transposase"/>
</dbReference>
<gene>
    <name evidence="5" type="ORF">Krac_4029</name>
</gene>
<dbReference type="EMBL" id="ADVG01000003">
    <property type="protein sequence ID" value="EFH83106.1"/>
    <property type="molecule type" value="Genomic_DNA"/>
</dbReference>
<keyword evidence="2" id="KW-0238">DNA-binding</keyword>
<dbReference type="eggNOG" id="COG3316">
    <property type="taxonomic scope" value="Bacteria"/>
</dbReference>
<dbReference type="GO" id="GO:0003677">
    <property type="term" value="F:DNA binding"/>
    <property type="evidence" value="ECO:0007669"/>
    <property type="project" value="UniProtKB-KW"/>
</dbReference>
<evidence type="ECO:0000256" key="2">
    <source>
        <dbReference type="ARBA" id="ARBA00023125"/>
    </source>
</evidence>
<dbReference type="InterPro" id="IPR032874">
    <property type="entry name" value="DDE_dom"/>
</dbReference>
<dbReference type="GO" id="GO:0032196">
    <property type="term" value="P:transposition"/>
    <property type="evidence" value="ECO:0007669"/>
    <property type="project" value="UniProtKB-KW"/>
</dbReference>
<dbReference type="Pfam" id="PF13610">
    <property type="entry name" value="DDE_Tnp_IS240"/>
    <property type="match status" value="1"/>
</dbReference>